<dbReference type="RefSeq" id="WP_072898324.1">
    <property type="nucleotide sequence ID" value="NZ_FQXB01000001.1"/>
</dbReference>
<dbReference type="STRING" id="1508389.SAMN05444003_0007"/>
<dbReference type="CDD" id="cd09113">
    <property type="entry name" value="PLDc_ymdC_like_2"/>
    <property type="match status" value="1"/>
</dbReference>
<feature type="domain" description="PLD phosphodiesterase" evidence="7">
    <location>
        <begin position="408"/>
        <end position="435"/>
    </location>
</feature>
<evidence type="ECO:0000313" key="9">
    <source>
        <dbReference type="Proteomes" id="UP000184074"/>
    </source>
</evidence>
<keyword evidence="6" id="KW-0472">Membrane</keyword>
<dbReference type="GO" id="GO:0032049">
    <property type="term" value="P:cardiolipin biosynthetic process"/>
    <property type="evidence" value="ECO:0007669"/>
    <property type="project" value="UniProtKB-ARBA"/>
</dbReference>
<dbReference type="PANTHER" id="PTHR21248">
    <property type="entry name" value="CARDIOLIPIN SYNTHASE"/>
    <property type="match status" value="1"/>
</dbReference>
<dbReference type="AlphaFoldDB" id="A0A1M5KZ33"/>
<name>A0A1M5KZ33_9RHOB</name>
<dbReference type="PANTHER" id="PTHR21248:SF12">
    <property type="entry name" value="CARDIOLIPIN SYNTHASE C"/>
    <property type="match status" value="1"/>
</dbReference>
<reference evidence="8 9" key="1">
    <citation type="submission" date="2016-11" db="EMBL/GenBank/DDBJ databases">
        <authorList>
            <person name="Jaros S."/>
            <person name="Januszkiewicz K."/>
            <person name="Wedrychowicz H."/>
        </authorList>
    </citation>
    <scope>NUCLEOTIDE SEQUENCE [LARGE SCALE GENOMIC DNA]</scope>
    <source>
        <strain evidence="8 9">DSM 28715</strain>
    </source>
</reference>
<dbReference type="InterPro" id="IPR001736">
    <property type="entry name" value="PLipase_D/transphosphatidylase"/>
</dbReference>
<protein>
    <recommendedName>
        <fullName evidence="3">Phospholipase D</fullName>
    </recommendedName>
    <alternativeName>
        <fullName evidence="5">Choline phosphatase</fullName>
    </alternativeName>
</protein>
<dbReference type="Pfam" id="PF13091">
    <property type="entry name" value="PLDc_2"/>
    <property type="match status" value="2"/>
</dbReference>
<gene>
    <name evidence="8" type="ORF">SAMN05444003_0007</name>
</gene>
<evidence type="ECO:0000256" key="1">
    <source>
        <dbReference type="ARBA" id="ARBA00003145"/>
    </source>
</evidence>
<evidence type="ECO:0000256" key="6">
    <source>
        <dbReference type="SAM" id="Phobius"/>
    </source>
</evidence>
<keyword evidence="6" id="KW-1133">Transmembrane helix</keyword>
<dbReference type="EMBL" id="FQXB01000001">
    <property type="protein sequence ID" value="SHG58058.1"/>
    <property type="molecule type" value="Genomic_DNA"/>
</dbReference>
<sequence length="518" mass="57523">MLKFLKNLLIIIILFVGASFIFQVIFPVPSNEGRENSTYIAASTDTQMGELILGMAEENPGTSGVLPLLGGPSAFAARVAMARAAEQSIDARYYIWQRDITGILLLDELKKAADRGVRVRFLLDDNGIPDLDPEFAELDAHPNIEVRVFNPFVLRSPRVLTYIFDFLRINRRMHNKSMTFDGVATIVGGRNIGDIYFDRNEEVNYFDFDVAVIGDGARDVDEDFDLYWASESAVPFSELSDPDDPATDTLAATYAEIENDPATDTYLQAIEESLIIPNLNNNAEVFEWVEVALVSDDPAKALGAMDPSGYMAVRLYEILPTPQSEIDLISAYFIPGDFLTDRLTGWAQDGLLVRTLTNAQEATDVLPVHGGYIGYREALVEGGVKVFELKTAQELRSLTEQFGLTGESRSSLHAKTFIIDREHIFVGSYNFDPRSARLNTEMGFLVASPSISTLVVEGLDENIANRAYEVVFAENGDLEWIDAGAEGGPKVWDTEPNTTWFSRFLASFIGILPIEWML</sequence>
<proteinExistence type="predicted"/>
<comment type="function">
    <text evidence="1">Could be a virulence factor.</text>
</comment>
<organism evidence="8 9">
    <name type="scientific">Cognatiyoonia sediminum</name>
    <dbReference type="NCBI Taxonomy" id="1508389"/>
    <lineage>
        <taxon>Bacteria</taxon>
        <taxon>Pseudomonadati</taxon>
        <taxon>Pseudomonadota</taxon>
        <taxon>Alphaproteobacteria</taxon>
        <taxon>Rhodobacterales</taxon>
        <taxon>Paracoccaceae</taxon>
        <taxon>Cognatiyoonia</taxon>
    </lineage>
</organism>
<feature type="transmembrane region" description="Helical" evidence="6">
    <location>
        <begin position="7"/>
        <end position="26"/>
    </location>
</feature>
<evidence type="ECO:0000256" key="2">
    <source>
        <dbReference type="ARBA" id="ARBA00004613"/>
    </source>
</evidence>
<evidence type="ECO:0000313" key="8">
    <source>
        <dbReference type="EMBL" id="SHG58058.1"/>
    </source>
</evidence>
<dbReference type="GO" id="GO:0030572">
    <property type="term" value="F:phosphatidyltransferase activity"/>
    <property type="evidence" value="ECO:0007669"/>
    <property type="project" value="UniProtKB-ARBA"/>
</dbReference>
<dbReference type="PROSITE" id="PS50035">
    <property type="entry name" value="PLD"/>
    <property type="match status" value="2"/>
</dbReference>
<dbReference type="CDD" id="cd09111">
    <property type="entry name" value="PLDc_ymdC_like_1"/>
    <property type="match status" value="1"/>
</dbReference>
<keyword evidence="6" id="KW-0812">Transmembrane</keyword>
<dbReference type="OrthoDB" id="9814092at2"/>
<evidence type="ECO:0000259" key="7">
    <source>
        <dbReference type="PROSITE" id="PS50035"/>
    </source>
</evidence>
<evidence type="ECO:0000256" key="5">
    <source>
        <dbReference type="ARBA" id="ARBA00029594"/>
    </source>
</evidence>
<accession>A0A1M5KZ33</accession>
<dbReference type="SMART" id="SM00155">
    <property type="entry name" value="PLDc"/>
    <property type="match status" value="2"/>
</dbReference>
<keyword evidence="4" id="KW-0964">Secreted</keyword>
<feature type="domain" description="PLD phosphodiesterase" evidence="7">
    <location>
        <begin position="169"/>
        <end position="196"/>
    </location>
</feature>
<dbReference type="InterPro" id="IPR025202">
    <property type="entry name" value="PLD-like_dom"/>
</dbReference>
<dbReference type="SUPFAM" id="SSF56024">
    <property type="entry name" value="Phospholipase D/nuclease"/>
    <property type="match status" value="2"/>
</dbReference>
<dbReference type="Proteomes" id="UP000184074">
    <property type="component" value="Unassembled WGS sequence"/>
</dbReference>
<keyword evidence="9" id="KW-1185">Reference proteome</keyword>
<evidence type="ECO:0000256" key="3">
    <source>
        <dbReference type="ARBA" id="ARBA00018392"/>
    </source>
</evidence>
<comment type="subcellular location">
    <subcellularLocation>
        <location evidence="2">Secreted</location>
    </subcellularLocation>
</comment>
<evidence type="ECO:0000256" key="4">
    <source>
        <dbReference type="ARBA" id="ARBA00022525"/>
    </source>
</evidence>
<dbReference type="Gene3D" id="3.30.870.10">
    <property type="entry name" value="Endonuclease Chain A"/>
    <property type="match status" value="2"/>
</dbReference>
<dbReference type="GO" id="GO:0005576">
    <property type="term" value="C:extracellular region"/>
    <property type="evidence" value="ECO:0007669"/>
    <property type="project" value="UniProtKB-SubCell"/>
</dbReference>